<proteinExistence type="predicted"/>
<evidence type="ECO:0000313" key="2">
    <source>
        <dbReference type="Proteomes" id="UP000244722"/>
    </source>
</evidence>
<gene>
    <name evidence="1" type="ORF">B9Z19DRAFT_1123066</name>
</gene>
<keyword evidence="2" id="KW-1185">Reference proteome</keyword>
<dbReference type="EMBL" id="NESQ01000058">
    <property type="protein sequence ID" value="PUU80734.1"/>
    <property type="molecule type" value="Genomic_DNA"/>
</dbReference>
<name>A0A2T6ZZ31_TUBBO</name>
<dbReference type="Proteomes" id="UP000244722">
    <property type="component" value="Unassembled WGS sequence"/>
</dbReference>
<sequence length="92" mass="10385">MWVTGTLRQLCENPLSLYRPEGDASTHPDMRSLEAMELNTTLRKGEISVKELQDVKRGFEAKEATVAISGPEDFIKRVIGEKVWRGGHEKKS</sequence>
<reference evidence="1 2" key="1">
    <citation type="submission" date="2017-04" db="EMBL/GenBank/DDBJ databases">
        <title>Draft genome sequence of Tuber borchii Vittad., a whitish edible truffle.</title>
        <authorList>
            <consortium name="DOE Joint Genome Institute"/>
            <person name="Murat C."/>
            <person name="Kuo A."/>
            <person name="Barry K.W."/>
            <person name="Clum A."/>
            <person name="Dockter R.B."/>
            <person name="Fauchery L."/>
            <person name="Iotti M."/>
            <person name="Kohler A."/>
            <person name="Labutti K."/>
            <person name="Lindquist E.A."/>
            <person name="Lipzen A."/>
            <person name="Ohm R.A."/>
            <person name="Wang M."/>
            <person name="Grigoriev I.V."/>
            <person name="Zambonelli A."/>
            <person name="Martin F.M."/>
        </authorList>
    </citation>
    <scope>NUCLEOTIDE SEQUENCE [LARGE SCALE GENOMIC DNA]</scope>
    <source>
        <strain evidence="1 2">Tbo3840</strain>
    </source>
</reference>
<evidence type="ECO:0000313" key="1">
    <source>
        <dbReference type="EMBL" id="PUU80734.1"/>
    </source>
</evidence>
<dbReference type="AlphaFoldDB" id="A0A2T6ZZ31"/>
<comment type="caution">
    <text evidence="1">The sequence shown here is derived from an EMBL/GenBank/DDBJ whole genome shotgun (WGS) entry which is preliminary data.</text>
</comment>
<organism evidence="1 2">
    <name type="scientific">Tuber borchii</name>
    <name type="common">White truffle</name>
    <dbReference type="NCBI Taxonomy" id="42251"/>
    <lineage>
        <taxon>Eukaryota</taxon>
        <taxon>Fungi</taxon>
        <taxon>Dikarya</taxon>
        <taxon>Ascomycota</taxon>
        <taxon>Pezizomycotina</taxon>
        <taxon>Pezizomycetes</taxon>
        <taxon>Pezizales</taxon>
        <taxon>Tuberaceae</taxon>
        <taxon>Tuber</taxon>
    </lineage>
</organism>
<accession>A0A2T6ZZ31</accession>
<protein>
    <submittedName>
        <fullName evidence="1">Uncharacterized protein</fullName>
    </submittedName>
</protein>